<evidence type="ECO:0000313" key="1">
    <source>
        <dbReference type="EMBL" id="CAB4546245.1"/>
    </source>
</evidence>
<dbReference type="EMBL" id="CAEZVG010000046">
    <property type="protein sequence ID" value="CAB4625768.1"/>
    <property type="molecule type" value="Genomic_DNA"/>
</dbReference>
<name>A0A6J6IN12_9ZZZZ</name>
<dbReference type="AlphaFoldDB" id="A0A6J6IN12"/>
<reference evidence="2" key="1">
    <citation type="submission" date="2020-05" db="EMBL/GenBank/DDBJ databases">
        <authorList>
            <person name="Chiriac C."/>
            <person name="Salcher M."/>
            <person name="Ghai R."/>
            <person name="Kavagutti S V."/>
        </authorList>
    </citation>
    <scope>NUCLEOTIDE SEQUENCE</scope>
</reference>
<accession>A0A6J6IN12</accession>
<gene>
    <name evidence="1" type="ORF">UFOPK1440_00802</name>
    <name evidence="2" type="ORF">UFOPK1946_00835</name>
</gene>
<dbReference type="EMBL" id="CAEZSP010000040">
    <property type="protein sequence ID" value="CAB4546245.1"/>
    <property type="molecule type" value="Genomic_DNA"/>
</dbReference>
<protein>
    <submittedName>
        <fullName evidence="2">Unannotated protein</fullName>
    </submittedName>
</protein>
<evidence type="ECO:0000313" key="2">
    <source>
        <dbReference type="EMBL" id="CAB4625768.1"/>
    </source>
</evidence>
<sequence>MANLQIIDGRIRLNLSRIEAIGGLRRSPEIDIAEVSSVEIVPNPWTMQVLKGIRIGTGFPFLILVGTMKYLSGKDFCAIYRRTPSAIITLKSGPFKRWIFEIKDFSEIDALKALI</sequence>
<proteinExistence type="predicted"/>
<organism evidence="2">
    <name type="scientific">freshwater metagenome</name>
    <dbReference type="NCBI Taxonomy" id="449393"/>
    <lineage>
        <taxon>unclassified sequences</taxon>
        <taxon>metagenomes</taxon>
        <taxon>ecological metagenomes</taxon>
    </lineage>
</organism>